<dbReference type="InterPro" id="IPR027396">
    <property type="entry name" value="DsrEFH-like"/>
</dbReference>
<dbReference type="Gene3D" id="3.40.1260.10">
    <property type="entry name" value="DsrEFH-like"/>
    <property type="match status" value="1"/>
</dbReference>
<gene>
    <name evidence="2" type="ORF">SAMN05660831_00117</name>
</gene>
<dbReference type="PANTHER" id="PTHR37691">
    <property type="entry name" value="BLR3518 PROTEIN"/>
    <property type="match status" value="1"/>
</dbReference>
<accession>A0A1I1NGM2</accession>
<protein>
    <submittedName>
        <fullName evidence="2">DsrE/DsrF-like family protein</fullName>
    </submittedName>
</protein>
<dbReference type="STRING" id="1123397.SAMN05660831_00117"/>
<proteinExistence type="predicted"/>
<dbReference type="OrthoDB" id="5615986at2"/>
<dbReference type="SUPFAM" id="SSF75169">
    <property type="entry name" value="DsrEFH-like"/>
    <property type="match status" value="1"/>
</dbReference>
<organism evidence="2 3">
    <name type="scientific">Thiohalospira halophila DSM 15071</name>
    <dbReference type="NCBI Taxonomy" id="1123397"/>
    <lineage>
        <taxon>Bacteria</taxon>
        <taxon>Pseudomonadati</taxon>
        <taxon>Pseudomonadota</taxon>
        <taxon>Gammaproteobacteria</taxon>
        <taxon>Thiohalospirales</taxon>
        <taxon>Thiohalospiraceae</taxon>
        <taxon>Thiohalospira</taxon>
    </lineage>
</organism>
<dbReference type="PANTHER" id="PTHR37691:SF1">
    <property type="entry name" value="BLR3518 PROTEIN"/>
    <property type="match status" value="1"/>
</dbReference>
<dbReference type="Proteomes" id="UP000198611">
    <property type="component" value="Unassembled WGS sequence"/>
</dbReference>
<sequence length="162" mass="17796">MAKDSNDPTRRQFLAGAGGLAGALVLTPTVRAAEDRPSFPGEDPEVRIVFQINRDDPDYYGQILFSMGEILRQLDNQARLVAVGFGPGLRMLLKDPPETVSGELSDRIRSLMVYDADFRACRNTMDAMGLTDEELLDGVSPVPAGVLEMAQLQQEGYSYVAW</sequence>
<dbReference type="Pfam" id="PF02635">
    <property type="entry name" value="DsrE"/>
    <property type="match status" value="1"/>
</dbReference>
<evidence type="ECO:0000313" key="2">
    <source>
        <dbReference type="EMBL" id="SFC92880.1"/>
    </source>
</evidence>
<dbReference type="PROSITE" id="PS51318">
    <property type="entry name" value="TAT"/>
    <property type="match status" value="1"/>
</dbReference>
<dbReference type="NCBIfam" id="TIGR01409">
    <property type="entry name" value="TAT_signal_seq"/>
    <property type="match status" value="1"/>
</dbReference>
<dbReference type="AlphaFoldDB" id="A0A1I1NGM2"/>
<evidence type="ECO:0000256" key="1">
    <source>
        <dbReference type="ARBA" id="ARBA00022729"/>
    </source>
</evidence>
<dbReference type="RefSeq" id="WP_093426814.1">
    <property type="nucleotide sequence ID" value="NZ_FOMJ01000001.1"/>
</dbReference>
<dbReference type="InterPro" id="IPR006311">
    <property type="entry name" value="TAT_signal"/>
</dbReference>
<reference evidence="2 3" key="1">
    <citation type="submission" date="2016-10" db="EMBL/GenBank/DDBJ databases">
        <authorList>
            <person name="de Groot N.N."/>
        </authorList>
    </citation>
    <scope>NUCLEOTIDE SEQUENCE [LARGE SCALE GENOMIC DNA]</scope>
    <source>
        <strain evidence="2 3">HL3</strain>
    </source>
</reference>
<name>A0A1I1NGM2_9GAMM</name>
<dbReference type="InterPro" id="IPR003787">
    <property type="entry name" value="Sulphur_relay_DsrE/F-like"/>
</dbReference>
<keyword evidence="1" id="KW-0732">Signal</keyword>
<dbReference type="EMBL" id="FOMJ01000001">
    <property type="protein sequence ID" value="SFC92880.1"/>
    <property type="molecule type" value="Genomic_DNA"/>
</dbReference>
<keyword evidence="3" id="KW-1185">Reference proteome</keyword>
<evidence type="ECO:0000313" key="3">
    <source>
        <dbReference type="Proteomes" id="UP000198611"/>
    </source>
</evidence>
<dbReference type="InterPro" id="IPR019546">
    <property type="entry name" value="TAT_signal_bac_arc"/>
</dbReference>